<keyword evidence="1" id="KW-1133">Transmembrane helix</keyword>
<dbReference type="EMBL" id="CAJNRD030001124">
    <property type="protein sequence ID" value="CAG5107378.1"/>
    <property type="molecule type" value="Genomic_DNA"/>
</dbReference>
<feature type="transmembrane region" description="Helical" evidence="1">
    <location>
        <begin position="34"/>
        <end position="53"/>
    </location>
</feature>
<evidence type="ECO:0000259" key="2">
    <source>
        <dbReference type="Pfam" id="PF16033"/>
    </source>
</evidence>
<proteinExistence type="predicted"/>
<sequence>MPITFYFCINYLGIFEHHLSIFCFIYYTRLYQEVYFIMIKEIFLFFSLIGVSLSQDIAFPDDDDEIKIRIHTTSTTQKTTTSTTSTTPFKISETSVKVCPVNMTIVTENGETICECVAGYVYYLPLDSCFLPYSRGPCTSGYHLAFPNGAMAVECLKNPCDDDSVVYQNKCHKLLKSGPPCPEGQTLTVSEENYEIMCQEVMPIIYQLIVAPTKRCSAGSLGQIYLYATIFHARIIDWIVQGRMMWIYLSSILMFVMCNSQDILFPTDEETSYISGNITMLTERIPVFIPDTCPDNMLLYPGAGNKSVWICDCRPRFLYFPLSHSCHEAYRQGPCSKGEYVVLPSDEVVPRCQVNPCGEDDLVNYNGVCYYLKTKGGPCAPDGVLGVNETTFKIQCISTDLAPFVIIDVPQLTCPPGTARSQDGNLLDMHWHHVMKPRVINVAAIRVTVARNIELTTSTKADRNELSSP</sequence>
<dbReference type="Pfam" id="PF16033">
    <property type="entry name" value="DUF4789"/>
    <property type="match status" value="2"/>
</dbReference>
<evidence type="ECO:0000313" key="4">
    <source>
        <dbReference type="Proteomes" id="UP000786811"/>
    </source>
</evidence>
<comment type="caution">
    <text evidence="3">The sequence shown here is derived from an EMBL/GenBank/DDBJ whole genome shotgun (WGS) entry which is preliminary data.</text>
</comment>
<reference evidence="3" key="1">
    <citation type="submission" date="2021-04" db="EMBL/GenBank/DDBJ databases">
        <authorList>
            <person name="Chebbi M.A.C M."/>
        </authorList>
    </citation>
    <scope>NUCLEOTIDE SEQUENCE</scope>
</reference>
<dbReference type="Proteomes" id="UP000786811">
    <property type="component" value="Unassembled WGS sequence"/>
</dbReference>
<name>A0A8J2MSK5_COTCN</name>
<dbReference type="PANTHER" id="PTHR21177">
    <property type="entry name" value="IP06524P-RELATED"/>
    <property type="match status" value="1"/>
</dbReference>
<keyword evidence="1" id="KW-0472">Membrane</keyword>
<evidence type="ECO:0000313" key="3">
    <source>
        <dbReference type="EMBL" id="CAG5107378.1"/>
    </source>
</evidence>
<dbReference type="PANTHER" id="PTHR21177:SF4">
    <property type="entry name" value="IP06524P"/>
    <property type="match status" value="1"/>
</dbReference>
<evidence type="ECO:0000256" key="1">
    <source>
        <dbReference type="SAM" id="Phobius"/>
    </source>
</evidence>
<feature type="transmembrane region" description="Helical" evidence="1">
    <location>
        <begin position="6"/>
        <end position="27"/>
    </location>
</feature>
<dbReference type="AlphaFoldDB" id="A0A8J2MSK5"/>
<feature type="domain" description="DUF4789" evidence="2">
    <location>
        <begin position="293"/>
        <end position="379"/>
    </location>
</feature>
<dbReference type="OrthoDB" id="6338576at2759"/>
<keyword evidence="1" id="KW-0812">Transmembrane</keyword>
<keyword evidence="4" id="KW-1185">Reference proteome</keyword>
<dbReference type="InterPro" id="IPR031993">
    <property type="entry name" value="DUF4789"/>
</dbReference>
<protein>
    <recommendedName>
        <fullName evidence="2">DUF4789 domain-containing protein</fullName>
    </recommendedName>
</protein>
<gene>
    <name evidence="3" type="ORF">HICCMSTLAB_LOCUS12719</name>
</gene>
<accession>A0A8J2MSK5</accession>
<organism evidence="3 4">
    <name type="scientific">Cotesia congregata</name>
    <name type="common">Parasitoid wasp</name>
    <name type="synonym">Apanteles congregatus</name>
    <dbReference type="NCBI Taxonomy" id="51543"/>
    <lineage>
        <taxon>Eukaryota</taxon>
        <taxon>Metazoa</taxon>
        <taxon>Ecdysozoa</taxon>
        <taxon>Arthropoda</taxon>
        <taxon>Hexapoda</taxon>
        <taxon>Insecta</taxon>
        <taxon>Pterygota</taxon>
        <taxon>Neoptera</taxon>
        <taxon>Endopterygota</taxon>
        <taxon>Hymenoptera</taxon>
        <taxon>Apocrita</taxon>
        <taxon>Ichneumonoidea</taxon>
        <taxon>Braconidae</taxon>
        <taxon>Microgastrinae</taxon>
        <taxon>Cotesia</taxon>
    </lineage>
</organism>
<feature type="domain" description="DUF4789" evidence="2">
    <location>
        <begin position="99"/>
        <end position="167"/>
    </location>
</feature>